<feature type="domain" description="Nudix hydrolase" evidence="8">
    <location>
        <begin position="83"/>
        <end position="239"/>
    </location>
</feature>
<dbReference type="Gene3D" id="3.90.79.10">
    <property type="entry name" value="Nucleoside Triphosphate Pyrophosphohydrolase"/>
    <property type="match status" value="1"/>
</dbReference>
<evidence type="ECO:0000256" key="3">
    <source>
        <dbReference type="ARBA" id="ARBA00022723"/>
    </source>
</evidence>
<evidence type="ECO:0000256" key="2">
    <source>
        <dbReference type="ARBA" id="ARBA00001946"/>
    </source>
</evidence>
<evidence type="ECO:0000256" key="4">
    <source>
        <dbReference type="ARBA" id="ARBA00022801"/>
    </source>
</evidence>
<feature type="compositionally biased region" description="Basic and acidic residues" evidence="7">
    <location>
        <begin position="123"/>
        <end position="141"/>
    </location>
</feature>
<dbReference type="SUPFAM" id="SSF55811">
    <property type="entry name" value="Nudix"/>
    <property type="match status" value="1"/>
</dbReference>
<dbReference type="EMBL" id="CAEKDK010000004">
    <property type="protein sequence ID" value="CAB4276198.1"/>
    <property type="molecule type" value="Genomic_DNA"/>
</dbReference>
<dbReference type="GO" id="GO:0008893">
    <property type="term" value="F:guanosine-3',5'-bis(diphosphate) 3'-diphosphatase activity"/>
    <property type="evidence" value="ECO:0007669"/>
    <property type="project" value="UniProtKB-ARBA"/>
</dbReference>
<keyword evidence="3" id="KW-0479">Metal-binding</keyword>
<evidence type="ECO:0000256" key="7">
    <source>
        <dbReference type="SAM" id="MobiDB-lite"/>
    </source>
</evidence>
<dbReference type="PANTHER" id="PTHR12992:SF24">
    <property type="entry name" value="PEROXISOMAL COENZYME A DIPHOSPHATASE NUDT7"/>
    <property type="match status" value="1"/>
</dbReference>
<evidence type="ECO:0000256" key="6">
    <source>
        <dbReference type="ARBA" id="ARBA00023211"/>
    </source>
</evidence>
<dbReference type="GO" id="GO:0010945">
    <property type="term" value="F:coenzyme A diphosphatase activity"/>
    <property type="evidence" value="ECO:0007669"/>
    <property type="project" value="InterPro"/>
</dbReference>
<dbReference type="GO" id="GO:0015937">
    <property type="term" value="P:coenzyme A biosynthetic process"/>
    <property type="evidence" value="ECO:0007669"/>
    <property type="project" value="UniProtKB-ARBA"/>
</dbReference>
<dbReference type="CDD" id="cd03426">
    <property type="entry name" value="NUDIX_CoAse_Nudt7"/>
    <property type="match status" value="1"/>
</dbReference>
<feature type="region of interest" description="Disordered" evidence="7">
    <location>
        <begin position="114"/>
        <end position="141"/>
    </location>
</feature>
<evidence type="ECO:0000313" key="9">
    <source>
        <dbReference type="EMBL" id="CAB4276198.1"/>
    </source>
</evidence>
<proteinExistence type="predicted"/>
<dbReference type="GO" id="GO:0015938">
    <property type="term" value="P:coenzyme A catabolic process"/>
    <property type="evidence" value="ECO:0007669"/>
    <property type="project" value="TreeGrafter"/>
</dbReference>
<gene>
    <name evidence="9" type="ORF">CURHAP_LOCUS25216</name>
</gene>
<protein>
    <recommendedName>
        <fullName evidence="8">Nudix hydrolase domain-containing protein</fullName>
    </recommendedName>
</protein>
<dbReference type="PANTHER" id="PTHR12992">
    <property type="entry name" value="NUDIX HYDROLASE"/>
    <property type="match status" value="1"/>
</dbReference>
<evidence type="ECO:0000313" key="10">
    <source>
        <dbReference type="Proteomes" id="UP000507222"/>
    </source>
</evidence>
<organism evidence="9 10">
    <name type="scientific">Prunus armeniaca</name>
    <name type="common">Apricot</name>
    <name type="synonym">Armeniaca vulgaris</name>
    <dbReference type="NCBI Taxonomy" id="36596"/>
    <lineage>
        <taxon>Eukaryota</taxon>
        <taxon>Viridiplantae</taxon>
        <taxon>Streptophyta</taxon>
        <taxon>Embryophyta</taxon>
        <taxon>Tracheophyta</taxon>
        <taxon>Spermatophyta</taxon>
        <taxon>Magnoliopsida</taxon>
        <taxon>eudicotyledons</taxon>
        <taxon>Gunneridae</taxon>
        <taxon>Pentapetalae</taxon>
        <taxon>rosids</taxon>
        <taxon>fabids</taxon>
        <taxon>Rosales</taxon>
        <taxon>Rosaceae</taxon>
        <taxon>Amygdaloideae</taxon>
        <taxon>Amygdaleae</taxon>
        <taxon>Prunus</taxon>
    </lineage>
</organism>
<reference evidence="9 10" key="1">
    <citation type="submission" date="2020-05" db="EMBL/GenBank/DDBJ databases">
        <authorList>
            <person name="Campoy J."/>
            <person name="Schneeberger K."/>
            <person name="Spophaly S."/>
        </authorList>
    </citation>
    <scope>NUCLEOTIDE SEQUENCE [LARGE SCALE GENOMIC DNA]</scope>
    <source>
        <strain evidence="9">PruArmRojPasFocal</strain>
    </source>
</reference>
<dbReference type="AlphaFoldDB" id="A0A6J5UQ84"/>
<keyword evidence="6" id="KW-0464">Manganese</keyword>
<dbReference type="GO" id="GO:0005737">
    <property type="term" value="C:cytoplasm"/>
    <property type="evidence" value="ECO:0007669"/>
    <property type="project" value="UniProtKB-ARBA"/>
</dbReference>
<keyword evidence="5" id="KW-0460">Magnesium</keyword>
<evidence type="ECO:0000259" key="8">
    <source>
        <dbReference type="PROSITE" id="PS51462"/>
    </source>
</evidence>
<comment type="cofactor">
    <cofactor evidence="1">
        <name>Mn(2+)</name>
        <dbReference type="ChEBI" id="CHEBI:29035"/>
    </cofactor>
</comment>
<evidence type="ECO:0000256" key="1">
    <source>
        <dbReference type="ARBA" id="ARBA00001936"/>
    </source>
</evidence>
<dbReference type="Proteomes" id="UP000507222">
    <property type="component" value="Unassembled WGS sequence"/>
</dbReference>
<dbReference type="Pfam" id="PF00293">
    <property type="entry name" value="NUDIX"/>
    <property type="match status" value="1"/>
</dbReference>
<keyword evidence="4" id="KW-0378">Hydrolase</keyword>
<dbReference type="FunFam" id="3.90.79.10:FF:000036">
    <property type="entry name" value="Nudix hydrolase 11"/>
    <property type="match status" value="1"/>
</dbReference>
<dbReference type="GO" id="GO:0046872">
    <property type="term" value="F:metal ion binding"/>
    <property type="evidence" value="ECO:0007669"/>
    <property type="project" value="UniProtKB-KW"/>
</dbReference>
<sequence length="386" mass="43024">MISLLRRLSTSPPLLMEPANSCVGSQRLSALAQQLRLYKPPPFSSDDDIEEQRIEEITHKVVSQVGFAESNTPVAQDPERFRPKRAAVLLCLFEGDAGDLRVILTKRSSKLSTHSGEVALPGGKREEGDKDDGDTATREAKEEIGLDPSLVNVVTVLEPFLSKHLLRVVPVIGILNEKEAFKAAPNPAEVEAVFDAPLEMFIKDENRRSEEREWMGNKYLIHFFDYEAKNKKYIIWGLTAGILIRAASIVYKRSPPFVEQNPIYKVPRVVDINTTIPTYLSTRSIIYKTNVVVPSVVGRLANLANVDPVGRFSGTVGSPICRTSSPRFGAVSCRHTHPISREGKRYSHRICLGETEDLENWWHAALNKDSKLQPNISDSRNQSSGP</sequence>
<comment type="cofactor">
    <cofactor evidence="2">
        <name>Mg(2+)</name>
        <dbReference type="ChEBI" id="CHEBI:18420"/>
    </cofactor>
</comment>
<dbReference type="InterPro" id="IPR015797">
    <property type="entry name" value="NUDIX_hydrolase-like_dom_sf"/>
</dbReference>
<dbReference type="GO" id="GO:0006637">
    <property type="term" value="P:acyl-CoA metabolic process"/>
    <property type="evidence" value="ECO:0007669"/>
    <property type="project" value="UniProtKB-ARBA"/>
</dbReference>
<name>A0A6J5UQ84_PRUAR</name>
<evidence type="ECO:0000256" key="5">
    <source>
        <dbReference type="ARBA" id="ARBA00022842"/>
    </source>
</evidence>
<accession>A0A6J5UQ84</accession>
<dbReference type="PROSITE" id="PS51462">
    <property type="entry name" value="NUDIX"/>
    <property type="match status" value="1"/>
</dbReference>
<dbReference type="InterPro" id="IPR000086">
    <property type="entry name" value="NUDIX_hydrolase_dom"/>
</dbReference>
<dbReference type="InterPro" id="IPR045121">
    <property type="entry name" value="CoAse"/>
</dbReference>